<feature type="binding site" evidence="6">
    <location>
        <position position="340"/>
    </location>
    <ligand>
        <name>substrate</name>
    </ligand>
</feature>
<dbReference type="PROSITE" id="PS50263">
    <property type="entry name" value="CN_HYDROLASE"/>
    <property type="match status" value="1"/>
</dbReference>
<dbReference type="EMBL" id="VIIS01000959">
    <property type="protein sequence ID" value="KAF0303271.1"/>
    <property type="molecule type" value="Genomic_DNA"/>
</dbReference>
<protein>
    <recommendedName>
        <fullName evidence="1">bis(5'-adenosyl)-triphosphatase</fullName>
        <ecNumber evidence="1">3.6.1.29</ecNumber>
    </recommendedName>
</protein>
<dbReference type="PANTHER" id="PTHR23088:SF27">
    <property type="entry name" value="DEAMINATED GLUTATHIONE AMIDASE"/>
    <property type="match status" value="1"/>
</dbReference>
<dbReference type="AlphaFoldDB" id="A0A6A4WMU1"/>
<dbReference type="Proteomes" id="UP000440578">
    <property type="component" value="Unassembled WGS sequence"/>
</dbReference>
<feature type="domain" description="HIT" evidence="10">
    <location>
        <begin position="259"/>
        <end position="366"/>
    </location>
</feature>
<feature type="site" description="Important for induction of apoptosis" evidence="7">
    <location>
        <position position="371"/>
    </location>
</feature>
<evidence type="ECO:0000256" key="1">
    <source>
        <dbReference type="ARBA" id="ARBA00012377"/>
    </source>
</evidence>
<organism evidence="11 12">
    <name type="scientific">Amphibalanus amphitrite</name>
    <name type="common">Striped barnacle</name>
    <name type="synonym">Balanus amphitrite</name>
    <dbReference type="NCBI Taxonomy" id="1232801"/>
    <lineage>
        <taxon>Eukaryota</taxon>
        <taxon>Metazoa</taxon>
        <taxon>Ecdysozoa</taxon>
        <taxon>Arthropoda</taxon>
        <taxon>Crustacea</taxon>
        <taxon>Multicrustacea</taxon>
        <taxon>Cirripedia</taxon>
        <taxon>Thoracica</taxon>
        <taxon>Thoracicalcarea</taxon>
        <taxon>Balanomorpha</taxon>
        <taxon>Balanoidea</taxon>
        <taxon>Balanidae</taxon>
        <taxon>Amphibalaninae</taxon>
        <taxon>Amphibalanus</taxon>
    </lineage>
</organism>
<dbReference type="PROSITE" id="PS00892">
    <property type="entry name" value="HIT_1"/>
    <property type="match status" value="1"/>
</dbReference>
<feature type="binding site" evidence="6">
    <location>
        <position position="355"/>
    </location>
    <ligand>
        <name>substrate</name>
    </ligand>
</feature>
<keyword evidence="12" id="KW-1185">Reference proteome</keyword>
<gene>
    <name evidence="11" type="primary">nft-1</name>
    <name evidence="11" type="ORF">FJT64_024746</name>
</gene>
<feature type="active site" description="Tele-AMP-histidine intermediate" evidence="5">
    <location>
        <position position="353"/>
    </location>
</feature>
<evidence type="ECO:0000256" key="6">
    <source>
        <dbReference type="PIRSR" id="PIRSR639383-2"/>
    </source>
</evidence>
<dbReference type="GO" id="GO:0000166">
    <property type="term" value="F:nucleotide binding"/>
    <property type="evidence" value="ECO:0007669"/>
    <property type="project" value="UniProtKB-KW"/>
</dbReference>
<evidence type="ECO:0000259" key="10">
    <source>
        <dbReference type="PROSITE" id="PS51084"/>
    </source>
</evidence>
<dbReference type="FunFam" id="3.30.428.10:FF:000011">
    <property type="entry name" value="Fragile histidine triad"/>
    <property type="match status" value="1"/>
</dbReference>
<evidence type="ECO:0000256" key="2">
    <source>
        <dbReference type="ARBA" id="ARBA00022741"/>
    </source>
</evidence>
<evidence type="ECO:0000256" key="8">
    <source>
        <dbReference type="PROSITE-ProRule" id="PRU00464"/>
    </source>
</evidence>
<keyword evidence="2" id="KW-0547">Nucleotide-binding</keyword>
<evidence type="ECO:0000313" key="11">
    <source>
        <dbReference type="EMBL" id="KAF0303271.1"/>
    </source>
</evidence>
<dbReference type="CDD" id="cd01275">
    <property type="entry name" value="FHIT"/>
    <property type="match status" value="1"/>
</dbReference>
<evidence type="ECO:0000259" key="9">
    <source>
        <dbReference type="PROSITE" id="PS50263"/>
    </source>
</evidence>
<dbReference type="SUPFAM" id="SSF56317">
    <property type="entry name" value="Carbon-nitrogen hydrolase"/>
    <property type="match status" value="1"/>
</dbReference>
<feature type="domain" description="CN hydrolase" evidence="9">
    <location>
        <begin position="8"/>
        <end position="280"/>
    </location>
</feature>
<sequence>MTTSSDTCRVAALQVTCTDDKAANLALCSSLVEEAAAGGARVVFLPEACDYIAASRQQVVALAEPRDGPTVTAYRALAARLGVWLSVGGLHEATEKSRVRNTHLLVSPAGQLAASYSKTHLFDVSVPGGESVRESDYVRPGESLTAPVPTPAGRLGMLICYDLRFPEVGRHNEKRASYGHAMIVDPWGRVLADAGERANCVVYADVSAAELARVRDGMPVATQRRVDLYPELNPVPLPPLADSAAINSAAAVFPGDNEKFKFGQVTIDGDMVIYRSKLSYAFVNKKCVVPGHVLVVPLSDRLRLVDLTPAEVADLFQVSQLVQRLVEKVHQATSATVCVQDGPAAGQTIRHVHVHVMPRKPGDFAFNDDVYDALSNHDKGAPQWREEAEMREECVMLREELLRL</sequence>
<dbReference type="SUPFAM" id="SSF54197">
    <property type="entry name" value="HIT-like"/>
    <property type="match status" value="1"/>
</dbReference>
<comment type="catalytic activity">
    <reaction evidence="4">
        <text>P(1),P(3)-bis(5'-adenosyl) triphosphate + H2O = AMP + ADP + 2 H(+)</text>
        <dbReference type="Rhea" id="RHEA:13893"/>
        <dbReference type="ChEBI" id="CHEBI:15377"/>
        <dbReference type="ChEBI" id="CHEBI:15378"/>
        <dbReference type="ChEBI" id="CHEBI:58529"/>
        <dbReference type="ChEBI" id="CHEBI:456215"/>
        <dbReference type="ChEBI" id="CHEBI:456216"/>
        <dbReference type="EC" id="3.6.1.29"/>
    </reaction>
</comment>
<dbReference type="InterPro" id="IPR019808">
    <property type="entry name" value="Histidine_triad_CS"/>
</dbReference>
<accession>A0A6A4WMU1</accession>
<dbReference type="Pfam" id="PF01230">
    <property type="entry name" value="HIT"/>
    <property type="match status" value="1"/>
</dbReference>
<dbReference type="GO" id="GO:0047710">
    <property type="term" value="F:bis(5'-adenosyl)-triphosphatase activity"/>
    <property type="evidence" value="ECO:0007669"/>
    <property type="project" value="UniProtKB-EC"/>
</dbReference>
<proteinExistence type="predicted"/>
<dbReference type="InterPro" id="IPR036526">
    <property type="entry name" value="C-N_Hydrolase_sf"/>
</dbReference>
<dbReference type="PROSITE" id="PS51084">
    <property type="entry name" value="HIT_2"/>
    <property type="match status" value="1"/>
</dbReference>
<evidence type="ECO:0000256" key="5">
    <source>
        <dbReference type="PIRSR" id="PIRSR639383-1"/>
    </source>
</evidence>
<evidence type="ECO:0000256" key="7">
    <source>
        <dbReference type="PIRSR" id="PIRSR639383-3"/>
    </source>
</evidence>
<dbReference type="InterPro" id="IPR039383">
    <property type="entry name" value="FHIT"/>
</dbReference>
<dbReference type="InterPro" id="IPR036265">
    <property type="entry name" value="HIT-like_sf"/>
</dbReference>
<dbReference type="Gene3D" id="3.30.428.10">
    <property type="entry name" value="HIT-like"/>
    <property type="match status" value="1"/>
</dbReference>
<dbReference type="EC" id="3.6.1.29" evidence="1"/>
<feature type="binding site" evidence="6">
    <location>
        <position position="284"/>
    </location>
    <ligand>
        <name>substrate</name>
    </ligand>
</feature>
<dbReference type="Gene3D" id="3.60.110.10">
    <property type="entry name" value="Carbon-nitrogen hydrolase"/>
    <property type="match status" value="2"/>
</dbReference>
<comment type="caution">
    <text evidence="11">The sequence shown here is derived from an EMBL/GenBank/DDBJ whole genome shotgun (WGS) entry which is preliminary data.</text>
</comment>
<dbReference type="Pfam" id="PF00795">
    <property type="entry name" value="CN_hydrolase"/>
    <property type="match status" value="1"/>
</dbReference>
<dbReference type="InterPro" id="IPR003010">
    <property type="entry name" value="C-N_Hydrolase"/>
</dbReference>
<dbReference type="OrthoDB" id="680339at2759"/>
<evidence type="ECO:0000256" key="4">
    <source>
        <dbReference type="ARBA" id="ARBA00047780"/>
    </source>
</evidence>
<reference evidence="11 12" key="1">
    <citation type="submission" date="2019-07" db="EMBL/GenBank/DDBJ databases">
        <title>Draft genome assembly of a fouling barnacle, Amphibalanus amphitrite (Darwin, 1854): The first reference genome for Thecostraca.</title>
        <authorList>
            <person name="Kim W."/>
        </authorList>
    </citation>
    <scope>NUCLEOTIDE SEQUENCE [LARGE SCALE GENOMIC DNA]</scope>
    <source>
        <strain evidence="11">SNU_AA5</strain>
        <tissue evidence="11">Soma without cirri and trophi</tissue>
    </source>
</reference>
<dbReference type="PANTHER" id="PTHR23088">
    <property type="entry name" value="NITRILASE-RELATED"/>
    <property type="match status" value="1"/>
</dbReference>
<feature type="short sequence motif" description="Histidine triad motif" evidence="8">
    <location>
        <begin position="351"/>
        <end position="355"/>
    </location>
</feature>
<evidence type="ECO:0000256" key="3">
    <source>
        <dbReference type="ARBA" id="ARBA00022801"/>
    </source>
</evidence>
<evidence type="ECO:0000313" key="12">
    <source>
        <dbReference type="Proteomes" id="UP000440578"/>
    </source>
</evidence>
<name>A0A6A4WMU1_AMPAM</name>
<dbReference type="InterPro" id="IPR011146">
    <property type="entry name" value="HIT-like"/>
</dbReference>
<keyword evidence="3" id="KW-0378">Hydrolase</keyword>